<gene>
    <name evidence="1" type="ORF">JHL16_27120</name>
</gene>
<proteinExistence type="predicted"/>
<organism evidence="1 2">
    <name type="scientific">Taklimakanibacter albus</name>
    <dbReference type="NCBI Taxonomy" id="2800327"/>
    <lineage>
        <taxon>Bacteria</taxon>
        <taxon>Pseudomonadati</taxon>
        <taxon>Pseudomonadota</taxon>
        <taxon>Alphaproteobacteria</taxon>
        <taxon>Hyphomicrobiales</taxon>
        <taxon>Aestuariivirgaceae</taxon>
        <taxon>Taklimakanibacter</taxon>
    </lineage>
</organism>
<dbReference type="Proteomes" id="UP000616151">
    <property type="component" value="Unassembled WGS sequence"/>
</dbReference>
<comment type="caution">
    <text evidence="1">The sequence shown here is derived from an EMBL/GenBank/DDBJ whole genome shotgun (WGS) entry which is preliminary data.</text>
</comment>
<sequence length="151" mass="16652">MNRDKASPRKTLVADARLAAEYCAGLNVRLAARRITRFLDKRLAEAGFSLAQFGLLIHIASAQDDTIGSLAERSGLDQSTLSRNLRPLEAAGLIEIATVDADLRRRAVWLTEQGASRLECAMPMWQGAHDTLSKLINPEQLRRLAVKMEAL</sequence>
<accession>A0ACC5RBM6</accession>
<evidence type="ECO:0000313" key="1">
    <source>
        <dbReference type="EMBL" id="MBK1870065.1"/>
    </source>
</evidence>
<dbReference type="EMBL" id="JAENHL010000008">
    <property type="protein sequence ID" value="MBK1870065.1"/>
    <property type="molecule type" value="Genomic_DNA"/>
</dbReference>
<protein>
    <submittedName>
        <fullName evidence="1">Winged helix-turn-helix transcriptional regulator</fullName>
    </submittedName>
</protein>
<evidence type="ECO:0000313" key="2">
    <source>
        <dbReference type="Proteomes" id="UP000616151"/>
    </source>
</evidence>
<keyword evidence="2" id="KW-1185">Reference proteome</keyword>
<name>A0ACC5RBM6_9HYPH</name>
<reference evidence="1" key="1">
    <citation type="submission" date="2021-01" db="EMBL/GenBank/DDBJ databases">
        <authorList>
            <person name="Sun Q."/>
        </authorList>
    </citation>
    <scope>NUCLEOTIDE SEQUENCE</scope>
    <source>
        <strain evidence="1">YIM B02566</strain>
    </source>
</reference>